<comment type="similarity">
    <text evidence="4 11">Belongs to the CobD/CbiB family.</text>
</comment>
<dbReference type="InterPro" id="IPR004485">
    <property type="entry name" value="Cobalamin_biosynth_CobD/CbiB"/>
</dbReference>
<feature type="transmembrane region" description="Helical" evidence="11">
    <location>
        <begin position="291"/>
        <end position="312"/>
    </location>
</feature>
<dbReference type="Proteomes" id="UP000297053">
    <property type="component" value="Chromosome"/>
</dbReference>
<dbReference type="PANTHER" id="PTHR34308">
    <property type="entry name" value="COBALAMIN BIOSYNTHESIS PROTEIN CBIB"/>
    <property type="match status" value="1"/>
</dbReference>
<accession>A0A4D6KC94</accession>
<dbReference type="AlphaFoldDB" id="A0A4D6KC94"/>
<dbReference type="NCBIfam" id="TIGR00380">
    <property type="entry name" value="cobal_cbiB"/>
    <property type="match status" value="1"/>
</dbReference>
<dbReference type="PANTHER" id="PTHR34308:SF1">
    <property type="entry name" value="COBALAMIN BIOSYNTHESIS PROTEIN CBIB"/>
    <property type="match status" value="1"/>
</dbReference>
<keyword evidence="9 11" id="KW-1133">Transmembrane helix</keyword>
<dbReference type="EMBL" id="CP039375">
    <property type="protein sequence ID" value="QCD64842.1"/>
    <property type="molecule type" value="Genomic_DNA"/>
</dbReference>
<comment type="caution">
    <text evidence="11">Lacks conserved residue(s) required for the propagation of feature annotation.</text>
</comment>
<sequence>MIAPFTVLTAAALELLAAEPPARAHPVAWLGRAVAPLDRAWRRPRLVGAVGALAVPLTAAVAVAVLVVAAGRASTWLAAAAAGGALFVATSLRMLLSEARSTIGATSTDLDAARGSLRALAGRDAGPLSAGQVRSAAVESAAENLADGLVAPLAAFVAGVVVGQAAALSPVPALALGAGGAAWVKAVNTLDSMLGYRSKPVGWAPARLDDAVMWLPARIGALLIAAAARDPAALRRARPWLDGVPSPNSGWPMGVLAAAHGVRLEKPGVYALDGGEQLPSTEISLRSVRTVAVAGGLAYALAVVTTAAVGGLP</sequence>
<dbReference type="KEGG" id="halz:E5139_04010"/>
<evidence type="ECO:0000256" key="8">
    <source>
        <dbReference type="ARBA" id="ARBA00022692"/>
    </source>
</evidence>
<feature type="transmembrane region" description="Helical" evidence="11">
    <location>
        <begin position="48"/>
        <end position="69"/>
    </location>
</feature>
<evidence type="ECO:0000256" key="11">
    <source>
        <dbReference type="HAMAP-Rule" id="MF_00024"/>
    </source>
</evidence>
<evidence type="ECO:0000256" key="3">
    <source>
        <dbReference type="ARBA" id="ARBA00004953"/>
    </source>
</evidence>
<evidence type="ECO:0000256" key="2">
    <source>
        <dbReference type="ARBA" id="ARBA00004651"/>
    </source>
</evidence>
<evidence type="ECO:0000256" key="5">
    <source>
        <dbReference type="ARBA" id="ARBA00016185"/>
    </source>
</evidence>
<evidence type="ECO:0000313" key="12">
    <source>
        <dbReference type="EMBL" id="QCD64842.1"/>
    </source>
</evidence>
<comment type="function">
    <text evidence="1 11">Converts cobyric acid to cobinamide by the addition of aminopropanol on the F carboxylic group.</text>
</comment>
<organism evidence="12 13">
    <name type="scientific">Halomicrobium mukohataei</name>
    <dbReference type="NCBI Taxonomy" id="57705"/>
    <lineage>
        <taxon>Archaea</taxon>
        <taxon>Methanobacteriati</taxon>
        <taxon>Methanobacteriota</taxon>
        <taxon>Stenosarchaea group</taxon>
        <taxon>Halobacteria</taxon>
        <taxon>Halobacteriales</taxon>
        <taxon>Haloarculaceae</taxon>
        <taxon>Halomicrobium</taxon>
    </lineage>
</organism>
<evidence type="ECO:0000313" key="13">
    <source>
        <dbReference type="Proteomes" id="UP000297053"/>
    </source>
</evidence>
<protein>
    <recommendedName>
        <fullName evidence="5 11">Probable cobalamin biosynthesis protein CobD</fullName>
    </recommendedName>
</protein>
<reference evidence="12 13" key="1">
    <citation type="submission" date="2019-04" db="EMBL/GenBank/DDBJ databases">
        <title>Complete genome sequence of Arthrobacter sp. ZXY-2 associated with effective atrazine degradation and salt adaptation.</title>
        <authorList>
            <person name="Zhao X."/>
        </authorList>
    </citation>
    <scope>NUCLEOTIDE SEQUENCE [LARGE SCALE GENOMIC DNA]</scope>
    <source>
        <strain evidence="13">ZP60</strain>
    </source>
</reference>
<keyword evidence="6 11" id="KW-1003">Cell membrane</keyword>
<dbReference type="Pfam" id="PF03186">
    <property type="entry name" value="CobD_Cbib"/>
    <property type="match status" value="1"/>
</dbReference>
<feature type="transmembrane region" description="Helical" evidence="11">
    <location>
        <begin position="76"/>
        <end position="96"/>
    </location>
</feature>
<dbReference type="HAMAP" id="MF_00024">
    <property type="entry name" value="CobD_CbiB"/>
    <property type="match status" value="1"/>
</dbReference>
<comment type="pathway">
    <text evidence="3 11">Cofactor biosynthesis; adenosylcobalamin biosynthesis.</text>
</comment>
<evidence type="ECO:0000256" key="7">
    <source>
        <dbReference type="ARBA" id="ARBA00022573"/>
    </source>
</evidence>
<dbReference type="OMA" id="RWHPLVG"/>
<dbReference type="GO" id="GO:0005886">
    <property type="term" value="C:plasma membrane"/>
    <property type="evidence" value="ECO:0007669"/>
    <property type="project" value="UniProtKB-SubCell"/>
</dbReference>
<keyword evidence="10 11" id="KW-0472">Membrane</keyword>
<dbReference type="RefSeq" id="WP_012807675.1">
    <property type="nucleotide sequence ID" value="NZ_CP039375.1"/>
</dbReference>
<name>A0A4D6KC94_9EURY</name>
<evidence type="ECO:0000256" key="9">
    <source>
        <dbReference type="ARBA" id="ARBA00022989"/>
    </source>
</evidence>
<comment type="subcellular location">
    <subcellularLocation>
        <location evidence="2 11">Cell membrane</location>
        <topology evidence="2 11">Multi-pass membrane protein</topology>
    </subcellularLocation>
</comment>
<evidence type="ECO:0000256" key="10">
    <source>
        <dbReference type="ARBA" id="ARBA00023136"/>
    </source>
</evidence>
<proteinExistence type="inferred from homology"/>
<dbReference type="GO" id="GO:0009236">
    <property type="term" value="P:cobalamin biosynthetic process"/>
    <property type="evidence" value="ECO:0007669"/>
    <property type="project" value="UniProtKB-UniRule"/>
</dbReference>
<keyword evidence="8 11" id="KW-0812">Transmembrane</keyword>
<evidence type="ECO:0000256" key="1">
    <source>
        <dbReference type="ARBA" id="ARBA00003384"/>
    </source>
</evidence>
<reference evidence="12 13" key="2">
    <citation type="submission" date="2019-04" db="EMBL/GenBank/DDBJ databases">
        <authorList>
            <person name="Yang S."/>
            <person name="Wei W."/>
        </authorList>
    </citation>
    <scope>NUCLEOTIDE SEQUENCE [LARGE SCALE GENOMIC DNA]</scope>
    <source>
        <strain evidence="13">ZP60</strain>
    </source>
</reference>
<dbReference type="GO" id="GO:0015420">
    <property type="term" value="F:ABC-type vitamin B12 transporter activity"/>
    <property type="evidence" value="ECO:0007669"/>
    <property type="project" value="UniProtKB-UniRule"/>
</dbReference>
<evidence type="ECO:0000256" key="4">
    <source>
        <dbReference type="ARBA" id="ARBA00006263"/>
    </source>
</evidence>
<gene>
    <name evidence="11 12" type="primary">cobD</name>
    <name evidence="12" type="ORF">E5139_04010</name>
</gene>
<evidence type="ECO:0000256" key="6">
    <source>
        <dbReference type="ARBA" id="ARBA00022475"/>
    </source>
</evidence>
<dbReference type="UniPathway" id="UPA00148"/>
<dbReference type="GO" id="GO:0048472">
    <property type="term" value="F:threonine-phosphate decarboxylase activity"/>
    <property type="evidence" value="ECO:0007669"/>
    <property type="project" value="InterPro"/>
</dbReference>
<dbReference type="GeneID" id="42178073"/>
<keyword evidence="7 11" id="KW-0169">Cobalamin biosynthesis</keyword>